<reference evidence="1" key="2">
    <citation type="submission" date="2021-04" db="EMBL/GenBank/DDBJ databases">
        <authorList>
            <person name="Gilroy R."/>
        </authorList>
    </citation>
    <scope>NUCLEOTIDE SEQUENCE</scope>
    <source>
        <strain evidence="1">CHK187-11901</strain>
    </source>
</reference>
<dbReference type="EMBL" id="DWWM01000012">
    <property type="protein sequence ID" value="HJC35948.1"/>
    <property type="molecule type" value="Genomic_DNA"/>
</dbReference>
<accession>A0A9D2NR90</accession>
<evidence type="ECO:0000313" key="2">
    <source>
        <dbReference type="Proteomes" id="UP000823896"/>
    </source>
</evidence>
<gene>
    <name evidence="1" type="ORF">H9702_02305</name>
</gene>
<sequence>MKERIELDDKRDVYEIYQDFMSGHGKAYEKITRKQMGDEIGEKLKKDPAYLLEMSEDELRLLQRLDH</sequence>
<protein>
    <submittedName>
        <fullName evidence="1">Uncharacterized protein</fullName>
    </submittedName>
</protein>
<reference evidence="1" key="1">
    <citation type="journal article" date="2021" name="PeerJ">
        <title>Extensive microbial diversity within the chicken gut microbiome revealed by metagenomics and culture.</title>
        <authorList>
            <person name="Gilroy R."/>
            <person name="Ravi A."/>
            <person name="Getino M."/>
            <person name="Pursley I."/>
            <person name="Horton D.L."/>
            <person name="Alikhan N.F."/>
            <person name="Baker D."/>
            <person name="Gharbi K."/>
            <person name="Hall N."/>
            <person name="Watson M."/>
            <person name="Adriaenssens E.M."/>
            <person name="Foster-Nyarko E."/>
            <person name="Jarju S."/>
            <person name="Secka A."/>
            <person name="Antonio M."/>
            <person name="Oren A."/>
            <person name="Chaudhuri R.R."/>
            <person name="La Ragione R."/>
            <person name="Hildebrand F."/>
            <person name="Pallen M.J."/>
        </authorList>
    </citation>
    <scope>NUCLEOTIDE SEQUENCE</scope>
    <source>
        <strain evidence="1">CHK187-11901</strain>
    </source>
</reference>
<evidence type="ECO:0000313" key="1">
    <source>
        <dbReference type="EMBL" id="HJC35948.1"/>
    </source>
</evidence>
<name>A0A9D2NR90_9FIRM</name>
<dbReference type="Proteomes" id="UP000823896">
    <property type="component" value="Unassembled WGS sequence"/>
</dbReference>
<comment type="caution">
    <text evidence="1">The sequence shown here is derived from an EMBL/GenBank/DDBJ whole genome shotgun (WGS) entry which is preliminary data.</text>
</comment>
<organism evidence="1 2">
    <name type="scientific">Candidatus Merdibacter merdavium</name>
    <dbReference type="NCBI Taxonomy" id="2838692"/>
    <lineage>
        <taxon>Bacteria</taxon>
        <taxon>Bacillati</taxon>
        <taxon>Bacillota</taxon>
        <taxon>Erysipelotrichia</taxon>
        <taxon>Erysipelotrichales</taxon>
        <taxon>Erysipelotrichaceae</taxon>
        <taxon>Merdibacter</taxon>
    </lineage>
</organism>
<proteinExistence type="predicted"/>
<dbReference type="AlphaFoldDB" id="A0A9D2NR90"/>